<dbReference type="GO" id="GO:0008270">
    <property type="term" value="F:zinc ion binding"/>
    <property type="evidence" value="ECO:0007669"/>
    <property type="project" value="UniProtKB-KW"/>
</dbReference>
<reference evidence="7 8" key="2">
    <citation type="journal article" date="2012" name="PLoS Pathog.">
        <title>Diverse lifestyles and strategies of plant pathogenesis encoded in the genomes of eighteen Dothideomycetes fungi.</title>
        <authorList>
            <person name="Ohm R.A."/>
            <person name="Feau N."/>
            <person name="Henrissat B."/>
            <person name="Schoch C.L."/>
            <person name="Horwitz B.A."/>
            <person name="Barry K.W."/>
            <person name="Condon B.J."/>
            <person name="Copeland A.C."/>
            <person name="Dhillon B."/>
            <person name="Glaser F."/>
            <person name="Hesse C.N."/>
            <person name="Kosti I."/>
            <person name="LaButti K."/>
            <person name="Lindquist E.A."/>
            <person name="Lucas S."/>
            <person name="Salamov A.A."/>
            <person name="Bradshaw R.E."/>
            <person name="Ciuffetti L."/>
            <person name="Hamelin R.C."/>
            <person name="Kema G.H.J."/>
            <person name="Lawrence C."/>
            <person name="Scott J.A."/>
            <person name="Spatafora J.W."/>
            <person name="Turgeon B.G."/>
            <person name="de Wit P.J.G.M."/>
            <person name="Zhong S."/>
            <person name="Goodwin S.B."/>
            <person name="Grigoriev I.V."/>
        </authorList>
    </citation>
    <scope>NUCLEOTIDE SEQUENCE [LARGE SCALE GENOMIC DNA]</scope>
    <source>
        <strain evidence="8">NZE10 / CBS 128990</strain>
    </source>
</reference>
<dbReference type="PROSITE" id="PS50135">
    <property type="entry name" value="ZF_ZZ_2"/>
    <property type="match status" value="1"/>
</dbReference>
<keyword evidence="3" id="KW-0862">Zinc</keyword>
<dbReference type="OMA" id="YYANTYH"/>
<dbReference type="OrthoDB" id="661148at2759"/>
<dbReference type="Pfam" id="PF00569">
    <property type="entry name" value="ZZ"/>
    <property type="match status" value="1"/>
</dbReference>
<dbReference type="Gene3D" id="3.30.60.90">
    <property type="match status" value="1"/>
</dbReference>
<dbReference type="EMBL" id="KB446540">
    <property type="protein sequence ID" value="EME43119.1"/>
    <property type="molecule type" value="Genomic_DNA"/>
</dbReference>
<dbReference type="InterPro" id="IPR000433">
    <property type="entry name" value="Znf_ZZ"/>
</dbReference>
<accession>M2Y4A0</accession>
<reference evidence="8" key="1">
    <citation type="journal article" date="2012" name="PLoS Genet.">
        <title>The genomes of the fungal plant pathogens Cladosporium fulvum and Dothistroma septosporum reveal adaptation to different hosts and lifestyles but also signatures of common ancestry.</title>
        <authorList>
            <person name="de Wit P.J.G.M."/>
            <person name="van der Burgt A."/>
            <person name="Oekmen B."/>
            <person name="Stergiopoulos I."/>
            <person name="Abd-Elsalam K.A."/>
            <person name="Aerts A.L."/>
            <person name="Bahkali A.H."/>
            <person name="Beenen H.G."/>
            <person name="Chettri P."/>
            <person name="Cox M.P."/>
            <person name="Datema E."/>
            <person name="de Vries R.P."/>
            <person name="Dhillon B."/>
            <person name="Ganley A.R."/>
            <person name="Griffiths S.A."/>
            <person name="Guo Y."/>
            <person name="Hamelin R.C."/>
            <person name="Henrissat B."/>
            <person name="Kabir M.S."/>
            <person name="Jashni M.K."/>
            <person name="Kema G."/>
            <person name="Klaubauf S."/>
            <person name="Lapidus A."/>
            <person name="Levasseur A."/>
            <person name="Lindquist E."/>
            <person name="Mehrabi R."/>
            <person name="Ohm R.A."/>
            <person name="Owen T.J."/>
            <person name="Salamov A."/>
            <person name="Schwelm A."/>
            <person name="Schijlen E."/>
            <person name="Sun H."/>
            <person name="van den Burg H.A."/>
            <person name="van Ham R.C.H.J."/>
            <person name="Zhang S."/>
            <person name="Goodwin S.B."/>
            <person name="Grigoriev I.V."/>
            <person name="Collemare J."/>
            <person name="Bradshaw R.E."/>
        </authorList>
    </citation>
    <scope>NUCLEOTIDE SEQUENCE [LARGE SCALE GENOMIC DNA]</scope>
    <source>
        <strain evidence="8">NZE10 / CBS 128990</strain>
    </source>
</reference>
<proteinExistence type="predicted"/>
<evidence type="ECO:0000256" key="3">
    <source>
        <dbReference type="ARBA" id="ARBA00022833"/>
    </source>
</evidence>
<protein>
    <recommendedName>
        <fullName evidence="6">ZZ-type domain-containing protein</fullName>
    </recommendedName>
</protein>
<feature type="region of interest" description="Disordered" evidence="5">
    <location>
        <begin position="110"/>
        <end position="155"/>
    </location>
</feature>
<keyword evidence="2 4" id="KW-0863">Zinc-finger</keyword>
<dbReference type="eggNOG" id="ENOG502R56C">
    <property type="taxonomic scope" value="Eukaryota"/>
</dbReference>
<feature type="compositionally biased region" description="Polar residues" evidence="5">
    <location>
        <begin position="110"/>
        <end position="121"/>
    </location>
</feature>
<evidence type="ECO:0000256" key="5">
    <source>
        <dbReference type="SAM" id="MobiDB-lite"/>
    </source>
</evidence>
<dbReference type="AlphaFoldDB" id="M2Y4A0"/>
<evidence type="ECO:0000256" key="4">
    <source>
        <dbReference type="PROSITE-ProRule" id="PRU00228"/>
    </source>
</evidence>
<name>M2Y4A0_DOTSN</name>
<keyword evidence="1" id="KW-0479">Metal-binding</keyword>
<evidence type="ECO:0000256" key="2">
    <source>
        <dbReference type="ARBA" id="ARBA00022771"/>
    </source>
</evidence>
<gene>
    <name evidence="7" type="ORF">DOTSEDRAFT_80623</name>
</gene>
<evidence type="ECO:0000313" key="7">
    <source>
        <dbReference type="EMBL" id="EME43119.1"/>
    </source>
</evidence>
<evidence type="ECO:0000259" key="6">
    <source>
        <dbReference type="PROSITE" id="PS50135"/>
    </source>
</evidence>
<feature type="domain" description="ZZ-type" evidence="6">
    <location>
        <begin position="162"/>
        <end position="213"/>
    </location>
</feature>
<evidence type="ECO:0000256" key="1">
    <source>
        <dbReference type="ARBA" id="ARBA00022723"/>
    </source>
</evidence>
<dbReference type="SUPFAM" id="SSF57850">
    <property type="entry name" value="RING/U-box"/>
    <property type="match status" value="1"/>
</dbReference>
<dbReference type="SMART" id="SM00291">
    <property type="entry name" value="ZnF_ZZ"/>
    <property type="match status" value="1"/>
</dbReference>
<organism evidence="7 8">
    <name type="scientific">Dothistroma septosporum (strain NZE10 / CBS 128990)</name>
    <name type="common">Red band needle blight fungus</name>
    <name type="synonym">Mycosphaerella pini</name>
    <dbReference type="NCBI Taxonomy" id="675120"/>
    <lineage>
        <taxon>Eukaryota</taxon>
        <taxon>Fungi</taxon>
        <taxon>Dikarya</taxon>
        <taxon>Ascomycota</taxon>
        <taxon>Pezizomycotina</taxon>
        <taxon>Dothideomycetes</taxon>
        <taxon>Dothideomycetidae</taxon>
        <taxon>Mycosphaerellales</taxon>
        <taxon>Mycosphaerellaceae</taxon>
        <taxon>Dothistroma</taxon>
    </lineage>
</organism>
<dbReference type="InterPro" id="IPR043145">
    <property type="entry name" value="Znf_ZZ_sf"/>
</dbReference>
<sequence>MLGSKTNKFFNYLANKIAPPGSDQGQLYPGAGYPYTVPQYAAPTFDPAQYLSSQGVQYTGATANGQSRQHNGHHIQGDDHRTHASDQAQLYNGNVYYANTYHYYQNEGVTATREQQTSSAPPMTVAGPPSSGARSRPDLPPRQESAPPLPPQPFTQDWSKVFHSSSCDSCGKSPLQGVRWKCVSCPDHDVCADCKAQGNDEGHAFRQLPNQAEQPLRLALLGSHAAQGSQFGVLSALNNNTMYEMCEIPRLDPLVIAARNGHFQVCQTLMEKLGGIWPPQCISAAINGARTAPGYMGNLLAIYLESQATANEQKKSVMKTYGI</sequence>
<evidence type="ECO:0000313" key="8">
    <source>
        <dbReference type="Proteomes" id="UP000016933"/>
    </source>
</evidence>
<dbReference type="HOGENOM" id="CLU_860590_0_0_1"/>
<dbReference type="Proteomes" id="UP000016933">
    <property type="component" value="Unassembled WGS sequence"/>
</dbReference>
<keyword evidence="8" id="KW-1185">Reference proteome</keyword>